<dbReference type="EMBL" id="DWZI01000053">
    <property type="protein sequence ID" value="HJA86652.1"/>
    <property type="molecule type" value="Genomic_DNA"/>
</dbReference>
<keyword evidence="2" id="KW-0547">Nucleotide-binding</keyword>
<dbReference type="GO" id="GO:0016887">
    <property type="term" value="F:ATP hydrolysis activity"/>
    <property type="evidence" value="ECO:0007669"/>
    <property type="project" value="InterPro"/>
</dbReference>
<evidence type="ECO:0000313" key="6">
    <source>
        <dbReference type="Proteomes" id="UP000823862"/>
    </source>
</evidence>
<gene>
    <name evidence="5" type="ORF">H9950_10775</name>
</gene>
<evidence type="ECO:0000256" key="1">
    <source>
        <dbReference type="ARBA" id="ARBA00010378"/>
    </source>
</evidence>
<evidence type="ECO:0000259" key="4">
    <source>
        <dbReference type="SMART" id="SM00382"/>
    </source>
</evidence>
<comment type="similarity">
    <text evidence="1">Belongs to the CbxX/CfxQ family.</text>
</comment>
<evidence type="ECO:0000313" key="5">
    <source>
        <dbReference type="EMBL" id="HJA86652.1"/>
    </source>
</evidence>
<dbReference type="AlphaFoldDB" id="A0A9D2HYX7"/>
<dbReference type="PRINTS" id="PR00819">
    <property type="entry name" value="CBXCFQXSUPER"/>
</dbReference>
<proteinExistence type="inferred from homology"/>
<name>A0A9D2HYX7_9BACE</name>
<dbReference type="PANTHER" id="PTHR43392:SF2">
    <property type="entry name" value="AAA-TYPE ATPASE FAMILY PROTEIN _ ANKYRIN REPEAT FAMILY PROTEIN"/>
    <property type="match status" value="1"/>
</dbReference>
<dbReference type="InterPro" id="IPR027417">
    <property type="entry name" value="P-loop_NTPase"/>
</dbReference>
<evidence type="ECO:0000256" key="2">
    <source>
        <dbReference type="ARBA" id="ARBA00022741"/>
    </source>
</evidence>
<dbReference type="Gene3D" id="3.40.50.300">
    <property type="entry name" value="P-loop containing nucleotide triphosphate hydrolases"/>
    <property type="match status" value="1"/>
</dbReference>
<organism evidence="5 6">
    <name type="scientific">Candidatus Bacteroides avicola</name>
    <dbReference type="NCBI Taxonomy" id="2838468"/>
    <lineage>
        <taxon>Bacteria</taxon>
        <taxon>Pseudomonadati</taxon>
        <taxon>Bacteroidota</taxon>
        <taxon>Bacteroidia</taxon>
        <taxon>Bacteroidales</taxon>
        <taxon>Bacteroidaceae</taxon>
        <taxon>Bacteroides</taxon>
    </lineage>
</organism>
<evidence type="ECO:0000256" key="3">
    <source>
        <dbReference type="ARBA" id="ARBA00022840"/>
    </source>
</evidence>
<feature type="domain" description="AAA+ ATPase" evidence="4">
    <location>
        <begin position="646"/>
        <end position="786"/>
    </location>
</feature>
<keyword evidence="3" id="KW-0067">ATP-binding</keyword>
<dbReference type="FunFam" id="3.40.50.300:FF:000216">
    <property type="entry name" value="Type VII secretion ATPase EccA"/>
    <property type="match status" value="1"/>
</dbReference>
<reference evidence="5" key="2">
    <citation type="submission" date="2021-04" db="EMBL/GenBank/DDBJ databases">
        <authorList>
            <person name="Gilroy R."/>
        </authorList>
    </citation>
    <scope>NUCLEOTIDE SEQUENCE</scope>
    <source>
        <strain evidence="5">ChiHjej12B11-9795</strain>
    </source>
</reference>
<dbReference type="Pfam" id="PF00004">
    <property type="entry name" value="AAA"/>
    <property type="match status" value="1"/>
</dbReference>
<dbReference type="GO" id="GO:0005524">
    <property type="term" value="F:ATP binding"/>
    <property type="evidence" value="ECO:0007669"/>
    <property type="project" value="UniProtKB-KW"/>
</dbReference>
<dbReference type="SUPFAM" id="SSF52540">
    <property type="entry name" value="P-loop containing nucleoside triphosphate hydrolases"/>
    <property type="match status" value="1"/>
</dbReference>
<accession>A0A9D2HYX7</accession>
<protein>
    <submittedName>
        <fullName evidence="5">AAA family ATPase</fullName>
    </submittedName>
</protein>
<dbReference type="Proteomes" id="UP000823862">
    <property type="component" value="Unassembled WGS sequence"/>
</dbReference>
<dbReference type="Gene3D" id="1.10.8.60">
    <property type="match status" value="1"/>
</dbReference>
<comment type="caution">
    <text evidence="5">The sequence shown here is derived from an EMBL/GenBank/DDBJ whole genome shotgun (WGS) entry which is preliminary data.</text>
</comment>
<dbReference type="InterPro" id="IPR003959">
    <property type="entry name" value="ATPase_AAA_core"/>
</dbReference>
<dbReference type="SMART" id="SM00382">
    <property type="entry name" value="AAA"/>
    <property type="match status" value="1"/>
</dbReference>
<sequence>MIKKQDTVSYNEKNSFEHLLNDFLQDKTSCPESSLCTFSHKGCTYIVPEHERNSLITEFSDLRFSWGKQSFVPGQGEAARFFVGSEAGEPAGFSLYMEETICSDDDASCPTAFYIYREGEPEPLAECQEKQITGYGSQNDFSALKSPLTPGGYFLLADGLTDDGENAVFQPLGNYLYLPFRVMESGETLKYPVVKAVEVSRPQEELADGPYTSGIVRMSVCFSAPLPVHREFSALCFTQDWRLLSQDVRLFTGHRSEKYSLHFRFRSELIWMPGRYTVILTHNREPFAAVVFEYDGMPEAAVSWQVLTQTDAEYLWGKYLATDKDWKCIQNFVGMGKLRLRLADLARQSSYNDCCEALCLPELRENIYAAVLSDEPFYAKRLAYCLPLLLHYCTTGRKQVDCAEWLENNSPEDWLEERSGLAVTLYNIQVLCTDRGRDLLERLEEAVEDTFRFWALTLCGTEQEVEQVLSCSPLLARAIRPEYRFGLEQPSVAEVVHSFQQALEETEYRLEAAAQDELARQAVEYYEVLGLWQKDDYTRFVLKGLLGRVKQRVRRNYVPGSKPERSGLIRVKAEDVVIGEWLQSQGAVQDFASESKMLRRVFEESKKELDAMVGLSDLKEALHTTFCRMLFNEQRRRMGLPVEDEGIHHVVFTGNPGTGKTTVARLLGKIYHALGLLSKGEVITTERRELVGEYIGETENKMNALFQRARGQVLFIDEAYSLCTDSSDRRDFGHHIIESLLPMLTKPNPDMLVVLAGYPEEIERMLQSNPGLKSRFPYHFHFADYGADELMQIARNTLEREAYVLVPEAEVLLRQAVEEALEHKDRHFANARWIKTFLVSGVLPAMARRVMQAGSAATVELYRNITRADVEEAMRTQVKVRASGTASPRRIGFRA</sequence>
<dbReference type="InterPro" id="IPR050773">
    <property type="entry name" value="CbxX/CfxQ_RuBisCO_ESX"/>
</dbReference>
<dbReference type="PANTHER" id="PTHR43392">
    <property type="entry name" value="AAA-TYPE ATPASE FAMILY PROTEIN / ANKYRIN REPEAT FAMILY PROTEIN"/>
    <property type="match status" value="1"/>
</dbReference>
<dbReference type="InterPro" id="IPR000641">
    <property type="entry name" value="CbxX/CfxQ"/>
</dbReference>
<reference evidence="5" key="1">
    <citation type="journal article" date="2021" name="PeerJ">
        <title>Extensive microbial diversity within the chicken gut microbiome revealed by metagenomics and culture.</title>
        <authorList>
            <person name="Gilroy R."/>
            <person name="Ravi A."/>
            <person name="Getino M."/>
            <person name="Pursley I."/>
            <person name="Horton D.L."/>
            <person name="Alikhan N.F."/>
            <person name="Baker D."/>
            <person name="Gharbi K."/>
            <person name="Hall N."/>
            <person name="Watson M."/>
            <person name="Adriaenssens E.M."/>
            <person name="Foster-Nyarko E."/>
            <person name="Jarju S."/>
            <person name="Secka A."/>
            <person name="Antonio M."/>
            <person name="Oren A."/>
            <person name="Chaudhuri R.R."/>
            <person name="La Ragione R."/>
            <person name="Hildebrand F."/>
            <person name="Pallen M.J."/>
        </authorList>
    </citation>
    <scope>NUCLEOTIDE SEQUENCE</scope>
    <source>
        <strain evidence="5">ChiHjej12B11-9795</strain>
    </source>
</reference>
<dbReference type="InterPro" id="IPR003593">
    <property type="entry name" value="AAA+_ATPase"/>
</dbReference>